<proteinExistence type="predicted"/>
<evidence type="ECO:0000313" key="3">
    <source>
        <dbReference type="Proteomes" id="UP000249417"/>
    </source>
</evidence>
<evidence type="ECO:0000313" key="2">
    <source>
        <dbReference type="EMBL" id="PZQ44648.1"/>
    </source>
</evidence>
<sequence length="75" mass="8343">ADRFRHIRDQGNLEEVGTMGVQKTVKVVQLKLDLDAAAAHDMLRVARWEKASEGASRPLTENGSRAVHQLPLRTP</sequence>
<feature type="non-terminal residue" evidence="2">
    <location>
        <position position="1"/>
    </location>
</feature>
<feature type="region of interest" description="Disordered" evidence="1">
    <location>
        <begin position="51"/>
        <end position="75"/>
    </location>
</feature>
<reference evidence="2 3" key="1">
    <citation type="submission" date="2017-08" db="EMBL/GenBank/DDBJ databases">
        <title>Infants hospitalized years apart are colonized by the same room-sourced microbial strains.</title>
        <authorList>
            <person name="Brooks B."/>
            <person name="Olm M.R."/>
            <person name="Firek B.A."/>
            <person name="Baker R."/>
            <person name="Thomas B.C."/>
            <person name="Morowitz M.J."/>
            <person name="Banfield J.F."/>
        </authorList>
    </citation>
    <scope>NUCLEOTIDE SEQUENCE [LARGE SCALE GENOMIC DNA]</scope>
    <source>
        <strain evidence="2">S2_005_002_R2_29</strain>
    </source>
</reference>
<dbReference type="Proteomes" id="UP000249417">
    <property type="component" value="Unassembled WGS sequence"/>
</dbReference>
<evidence type="ECO:0000256" key="1">
    <source>
        <dbReference type="SAM" id="MobiDB-lite"/>
    </source>
</evidence>
<dbReference type="EMBL" id="QFQB01000083">
    <property type="protein sequence ID" value="PZQ44648.1"/>
    <property type="molecule type" value="Genomic_DNA"/>
</dbReference>
<comment type="caution">
    <text evidence="2">The sequence shown here is derived from an EMBL/GenBank/DDBJ whole genome shotgun (WGS) entry which is preliminary data.</text>
</comment>
<gene>
    <name evidence="2" type="ORF">DI551_09665</name>
</gene>
<dbReference type="AlphaFoldDB" id="A0A2W5MWE5"/>
<organism evidence="2 3">
    <name type="scientific">Micavibrio aeruginosavorus</name>
    <dbReference type="NCBI Taxonomy" id="349221"/>
    <lineage>
        <taxon>Bacteria</taxon>
        <taxon>Pseudomonadati</taxon>
        <taxon>Bdellovibrionota</taxon>
        <taxon>Bdellovibrionia</taxon>
        <taxon>Bdellovibrionales</taxon>
        <taxon>Pseudobdellovibrionaceae</taxon>
        <taxon>Micavibrio</taxon>
    </lineage>
</organism>
<protein>
    <submittedName>
        <fullName evidence="2">Uncharacterized protein</fullName>
    </submittedName>
</protein>
<name>A0A2W5MWE5_9BACT</name>
<accession>A0A2W5MWE5</accession>